<protein>
    <recommendedName>
        <fullName evidence="2">UPF0323 domain-containing protein</fullName>
    </recommendedName>
</protein>
<evidence type="ECO:0000313" key="3">
    <source>
        <dbReference type="EMBL" id="PWQ94991.1"/>
    </source>
</evidence>
<reference evidence="3 4" key="1">
    <citation type="submission" date="2018-05" db="EMBL/GenBank/DDBJ databases">
        <title>Leucothrix arctica sp. nov., isolated from Arctic seawater.</title>
        <authorList>
            <person name="Choi A."/>
            <person name="Baek K."/>
        </authorList>
    </citation>
    <scope>NUCLEOTIDE SEQUENCE [LARGE SCALE GENOMIC DNA]</scope>
    <source>
        <strain evidence="3 4">IMCC9719</strain>
    </source>
</reference>
<evidence type="ECO:0000313" key="4">
    <source>
        <dbReference type="Proteomes" id="UP000245506"/>
    </source>
</evidence>
<feature type="region of interest" description="Disordered" evidence="1">
    <location>
        <begin position="166"/>
        <end position="217"/>
    </location>
</feature>
<accession>A0A317C9Z4</accession>
<comment type="caution">
    <text evidence="3">The sequence shown here is derived from an EMBL/GenBank/DDBJ whole genome shotgun (WGS) entry which is preliminary data.</text>
</comment>
<keyword evidence="4" id="KW-1185">Reference proteome</keyword>
<dbReference type="AlphaFoldDB" id="A0A317C9Z4"/>
<evidence type="ECO:0000256" key="1">
    <source>
        <dbReference type="SAM" id="MobiDB-lite"/>
    </source>
</evidence>
<name>A0A317C9Z4_9GAMM</name>
<sequence>MKHIKKAASYSMVGGLGLVVLANLQGCGSEEAQQPPIAPAEQKENIGQLESDLKQQNYFLVIQQISTNPDKYELAERYPTEGDTRAVLKTLDGKEKVLSNAELKTLAQAEADKVEAGTSELTKPASEAQASGGGGLGLGEMILASAAGALIGGMLANRLSNNANARARTNASTRPGATVSSANNRARTAPKASAKPKSGFGGSKGAASSSRASSFGG</sequence>
<dbReference type="EMBL" id="QGKL01000037">
    <property type="protein sequence ID" value="PWQ94991.1"/>
    <property type="molecule type" value="Genomic_DNA"/>
</dbReference>
<dbReference type="RefSeq" id="WP_109824013.1">
    <property type="nucleotide sequence ID" value="NZ_QGKL01000037.1"/>
</dbReference>
<dbReference type="InterPro" id="IPR059092">
    <property type="entry name" value="UPF0323_dom"/>
</dbReference>
<dbReference type="Pfam" id="PF26303">
    <property type="entry name" value="UPF0323"/>
    <property type="match status" value="1"/>
</dbReference>
<dbReference type="Proteomes" id="UP000245506">
    <property type="component" value="Unassembled WGS sequence"/>
</dbReference>
<feature type="domain" description="UPF0323" evidence="2">
    <location>
        <begin position="59"/>
        <end position="187"/>
    </location>
</feature>
<dbReference type="OrthoDB" id="5624913at2"/>
<gene>
    <name evidence="3" type="ORF">DKT75_13740</name>
</gene>
<proteinExistence type="predicted"/>
<evidence type="ECO:0000259" key="2">
    <source>
        <dbReference type="Pfam" id="PF26303"/>
    </source>
</evidence>
<feature type="compositionally biased region" description="Low complexity" evidence="1">
    <location>
        <begin position="205"/>
        <end position="217"/>
    </location>
</feature>
<organism evidence="3 4">
    <name type="scientific">Leucothrix arctica</name>
    <dbReference type="NCBI Taxonomy" id="1481894"/>
    <lineage>
        <taxon>Bacteria</taxon>
        <taxon>Pseudomonadati</taxon>
        <taxon>Pseudomonadota</taxon>
        <taxon>Gammaproteobacteria</taxon>
        <taxon>Thiotrichales</taxon>
        <taxon>Thiotrichaceae</taxon>
        <taxon>Leucothrix</taxon>
    </lineage>
</organism>